<dbReference type="GO" id="GO:0000309">
    <property type="term" value="F:nicotinamide-nucleotide adenylyltransferase activity"/>
    <property type="evidence" value="ECO:0007669"/>
    <property type="project" value="TreeGrafter"/>
</dbReference>
<dbReference type="InterPro" id="IPR014729">
    <property type="entry name" value="Rossmann-like_a/b/a_fold"/>
</dbReference>
<dbReference type="PANTHER" id="PTHR12039">
    <property type="entry name" value="NICOTINAMIDE MONONUCLEOTIDE ADENYLYLTRANSFERASE"/>
    <property type="match status" value="1"/>
</dbReference>
<dbReference type="KEGG" id="eus:EUTSA_v10015421mg"/>
<dbReference type="STRING" id="72664.V4LK89"/>
<proteinExistence type="predicted"/>
<dbReference type="OMA" id="WEVRTIC"/>
<reference evidence="1 2" key="1">
    <citation type="journal article" date="2013" name="Front. Plant Sci.">
        <title>The Reference Genome of the Halophytic Plant Eutrema salsugineum.</title>
        <authorList>
            <person name="Yang R."/>
            <person name="Jarvis D.E."/>
            <person name="Chen H."/>
            <person name="Beilstein M.A."/>
            <person name="Grimwood J."/>
            <person name="Jenkins J."/>
            <person name="Shu S."/>
            <person name="Prochnik S."/>
            <person name="Xin M."/>
            <person name="Ma C."/>
            <person name="Schmutz J."/>
            <person name="Wing R.A."/>
            <person name="Mitchell-Olds T."/>
            <person name="Schumaker K.S."/>
            <person name="Wang X."/>
        </authorList>
    </citation>
    <scope>NUCLEOTIDE SEQUENCE [LARGE SCALE GENOMIC DNA]</scope>
</reference>
<dbReference type="GO" id="GO:0009435">
    <property type="term" value="P:NAD+ biosynthetic process"/>
    <property type="evidence" value="ECO:0007669"/>
    <property type="project" value="TreeGrafter"/>
</dbReference>
<dbReference type="Gene3D" id="3.40.50.620">
    <property type="entry name" value="HUPs"/>
    <property type="match status" value="1"/>
</dbReference>
<dbReference type="eggNOG" id="KOG3199">
    <property type="taxonomic scope" value="Eukaryota"/>
</dbReference>
<evidence type="ECO:0000313" key="2">
    <source>
        <dbReference type="Proteomes" id="UP000030689"/>
    </source>
</evidence>
<name>V4LK89_EUTSA</name>
<protein>
    <submittedName>
        <fullName evidence="1">Uncharacterized protein</fullName>
    </submittedName>
</protein>
<dbReference type="GO" id="GO:0004515">
    <property type="term" value="F:nicotinate-nucleotide adenylyltransferase activity"/>
    <property type="evidence" value="ECO:0007669"/>
    <property type="project" value="TreeGrafter"/>
</dbReference>
<dbReference type="SUPFAM" id="SSF52374">
    <property type="entry name" value="Nucleotidylyl transferase"/>
    <property type="match status" value="1"/>
</dbReference>
<sequence>LARDALHSMGFHVLGGYMSPVNDAYKKKYWSMMLESLKVMLLCGSDLLESFCTPGVWIPEQVKTICEDYGIVCIRREGQDVENMIFGDKILYETRDNIRIVNNFVPNQISSSRLRQCISRGLSVKYLTEDGVIDYIRQHQLYTD</sequence>
<dbReference type="AlphaFoldDB" id="V4LK89"/>
<dbReference type="PANTHER" id="PTHR12039:SF0">
    <property type="entry name" value="NICOTINAMIDE-NUCLEOTIDE ADENYLYLTRANSFERASE"/>
    <property type="match status" value="1"/>
</dbReference>
<keyword evidence="2" id="KW-1185">Reference proteome</keyword>
<evidence type="ECO:0000313" key="1">
    <source>
        <dbReference type="EMBL" id="ESQ42867.1"/>
    </source>
</evidence>
<dbReference type="EMBL" id="KI517464">
    <property type="protein sequence ID" value="ESQ42867.1"/>
    <property type="molecule type" value="Genomic_DNA"/>
</dbReference>
<gene>
    <name evidence="1" type="ORF">EUTSA_v10015421mg</name>
</gene>
<organism evidence="1 2">
    <name type="scientific">Eutrema salsugineum</name>
    <name type="common">Saltwater cress</name>
    <name type="synonym">Sisymbrium salsugineum</name>
    <dbReference type="NCBI Taxonomy" id="72664"/>
    <lineage>
        <taxon>Eukaryota</taxon>
        <taxon>Viridiplantae</taxon>
        <taxon>Streptophyta</taxon>
        <taxon>Embryophyta</taxon>
        <taxon>Tracheophyta</taxon>
        <taxon>Spermatophyta</taxon>
        <taxon>Magnoliopsida</taxon>
        <taxon>eudicotyledons</taxon>
        <taxon>Gunneridae</taxon>
        <taxon>Pentapetalae</taxon>
        <taxon>rosids</taxon>
        <taxon>malvids</taxon>
        <taxon>Brassicales</taxon>
        <taxon>Brassicaceae</taxon>
        <taxon>Eutremeae</taxon>
        <taxon>Eutrema</taxon>
    </lineage>
</organism>
<feature type="non-terminal residue" evidence="1">
    <location>
        <position position="1"/>
    </location>
</feature>
<dbReference type="Proteomes" id="UP000030689">
    <property type="component" value="Unassembled WGS sequence"/>
</dbReference>
<accession>V4LK89</accession>
<dbReference type="InterPro" id="IPR051182">
    <property type="entry name" value="Euk_NMN_adenylyltrnsfrase"/>
</dbReference>